<sequence length="721" mass="78014">MQQHMPGRERDAALWADLVARADALPAEPAPRTAHWSDGKPAYINRLVDAPSPYLRQHGFNPVDWYPWGADALAEAARRDCPIFLSTGYATCHWCHVMEEESFDDPEVAELLNRHFVAIKLDREERPDLDQHFILATSLQQGHAGWPNSSWLLPDGRPFHTGTYFPKPHFMQVLAAIAQGWRGDGRAEFERLGGVLTDHIAMVTRRTAPPTALDRAPALAVEQLSSGFNTAHGGFGRGPQFPQEGHLLFLADHLRRGPDARAEQMFRKSLDAMIAGGLHDHVGGGFHRYTVDENWRTPHFEKMAYNQGLMALCLTEAATMDPPIAGADRALSRLADYLMRDLALDRGGFAAAEDADSLDPDGKLEEGAFYTWSEAQLSACLGAGSAVQSLLGLDAAPTLPGGAVIHHPPGAPPDPALVDPVLDRLAACRAARPRPFRDDKMILGWNGLVIRGLATAGLLRNRPDWVDAAAAAADALFSELASGPEIAKLSFDGVVRGPTDLTDLAWAGSAALALYDATLDPRWRAQAETFAAQALRDHAAEGGRYALSRGRSPLGDVLELEDGATPSGESALLDLLAYLSTRAPDPSRDSAASDLVRALSGTLAEMPVARLAALRAARILNEGDAGPLRYLAEGHARLRLSPGNEDLHIELLLRDGWHLQDGAPAGPQGVAAARSDRSDGPDGWRRRIVWTVPKAALPLPCHLTLCTDRLCLAPELTEIRL</sequence>
<dbReference type="InterPro" id="IPR036249">
    <property type="entry name" value="Thioredoxin-like_sf"/>
</dbReference>
<dbReference type="RefSeq" id="WP_160854114.1">
    <property type="nucleotide sequence ID" value="NZ_WUWG01000003.1"/>
</dbReference>
<organism evidence="2 3">
    <name type="scientific">Oceanomicrobium pacificus</name>
    <dbReference type="NCBI Taxonomy" id="2692916"/>
    <lineage>
        <taxon>Bacteria</taxon>
        <taxon>Pseudomonadati</taxon>
        <taxon>Pseudomonadota</taxon>
        <taxon>Alphaproteobacteria</taxon>
        <taxon>Rhodobacterales</taxon>
        <taxon>Paracoccaceae</taxon>
        <taxon>Oceanomicrobium</taxon>
    </lineage>
</organism>
<gene>
    <name evidence="2" type="ORF">GSH16_08795</name>
</gene>
<dbReference type="AlphaFoldDB" id="A0A6B0TUU7"/>
<name>A0A6B0TUU7_9RHOB</name>
<dbReference type="SUPFAM" id="SSF52833">
    <property type="entry name" value="Thioredoxin-like"/>
    <property type="match status" value="1"/>
</dbReference>
<proteinExistence type="predicted"/>
<dbReference type="Gene3D" id="3.40.30.10">
    <property type="entry name" value="Glutaredoxin"/>
    <property type="match status" value="1"/>
</dbReference>
<dbReference type="EMBL" id="WUWG01000003">
    <property type="protein sequence ID" value="MXU65545.1"/>
    <property type="molecule type" value="Genomic_DNA"/>
</dbReference>
<dbReference type="SUPFAM" id="SSF48208">
    <property type="entry name" value="Six-hairpin glycosidases"/>
    <property type="match status" value="1"/>
</dbReference>
<keyword evidence="3" id="KW-1185">Reference proteome</keyword>
<dbReference type="CDD" id="cd02955">
    <property type="entry name" value="SSP411"/>
    <property type="match status" value="1"/>
</dbReference>
<comment type="caution">
    <text evidence="2">The sequence shown here is derived from an EMBL/GenBank/DDBJ whole genome shotgun (WGS) entry which is preliminary data.</text>
</comment>
<dbReference type="Proteomes" id="UP000436016">
    <property type="component" value="Unassembled WGS sequence"/>
</dbReference>
<dbReference type="InterPro" id="IPR004879">
    <property type="entry name" value="Ssp411-like_TRX"/>
</dbReference>
<dbReference type="PIRSF" id="PIRSF006402">
    <property type="entry name" value="UCP006402_thioredoxin"/>
    <property type="match status" value="1"/>
</dbReference>
<dbReference type="InterPro" id="IPR024705">
    <property type="entry name" value="Ssp411"/>
</dbReference>
<evidence type="ECO:0000259" key="1">
    <source>
        <dbReference type="Pfam" id="PF03190"/>
    </source>
</evidence>
<dbReference type="PANTHER" id="PTHR42899:SF1">
    <property type="entry name" value="SPERMATOGENESIS-ASSOCIATED PROTEIN 20"/>
    <property type="match status" value="1"/>
</dbReference>
<protein>
    <submittedName>
        <fullName evidence="2">DUF255 domain-containing protein</fullName>
    </submittedName>
</protein>
<dbReference type="InterPro" id="IPR008928">
    <property type="entry name" value="6-hairpin_glycosidase_sf"/>
</dbReference>
<dbReference type="PANTHER" id="PTHR42899">
    <property type="entry name" value="SPERMATOGENESIS-ASSOCIATED PROTEIN 20"/>
    <property type="match status" value="1"/>
</dbReference>
<feature type="domain" description="Spermatogenesis-associated protein 20-like TRX" evidence="1">
    <location>
        <begin position="45"/>
        <end position="189"/>
    </location>
</feature>
<evidence type="ECO:0000313" key="2">
    <source>
        <dbReference type="EMBL" id="MXU65545.1"/>
    </source>
</evidence>
<reference evidence="2 3" key="1">
    <citation type="submission" date="2019-12" db="EMBL/GenBank/DDBJ databases">
        <title>Strain KN286 was isolated from seawater, which was collected from Caroline Seamount in the tropical western Pacific.</title>
        <authorList>
            <person name="Wang Q."/>
        </authorList>
    </citation>
    <scope>NUCLEOTIDE SEQUENCE [LARGE SCALE GENOMIC DNA]</scope>
    <source>
        <strain evidence="2 3">KN286</strain>
    </source>
</reference>
<evidence type="ECO:0000313" key="3">
    <source>
        <dbReference type="Proteomes" id="UP000436016"/>
    </source>
</evidence>
<accession>A0A6B0TUU7</accession>
<dbReference type="Pfam" id="PF03190">
    <property type="entry name" value="Thioredox_DsbH"/>
    <property type="match status" value="1"/>
</dbReference>
<dbReference type="GO" id="GO:0005975">
    <property type="term" value="P:carbohydrate metabolic process"/>
    <property type="evidence" value="ECO:0007669"/>
    <property type="project" value="InterPro"/>
</dbReference>